<feature type="compositionally biased region" description="Polar residues" evidence="1">
    <location>
        <begin position="238"/>
        <end position="259"/>
    </location>
</feature>
<dbReference type="Proteomes" id="UP000275385">
    <property type="component" value="Unassembled WGS sequence"/>
</dbReference>
<dbReference type="InterPro" id="IPR036915">
    <property type="entry name" value="Cyclin-like_sf"/>
</dbReference>
<accession>A0A420YFS9</accession>
<feature type="region of interest" description="Disordered" evidence="1">
    <location>
        <begin position="233"/>
        <end position="272"/>
    </location>
</feature>
<organism evidence="2 3">
    <name type="scientific">Coniochaeta pulveracea</name>
    <dbReference type="NCBI Taxonomy" id="177199"/>
    <lineage>
        <taxon>Eukaryota</taxon>
        <taxon>Fungi</taxon>
        <taxon>Dikarya</taxon>
        <taxon>Ascomycota</taxon>
        <taxon>Pezizomycotina</taxon>
        <taxon>Sordariomycetes</taxon>
        <taxon>Sordariomycetidae</taxon>
        <taxon>Coniochaetales</taxon>
        <taxon>Coniochaetaceae</taxon>
        <taxon>Coniochaeta</taxon>
    </lineage>
</organism>
<sequence length="342" mass="38003">MFSLSKMSVATQKHDPYLDDESDVDDFDEEYFNRTYRPLSNLPTPPPSQRDCSVSSAVSLLGQDELFDSALFGPAVHLVNLIPPAASLITPSISTVHEILERANLPLETVALAVCVLDSLNSKFSHSWRLTCPPAPVDSARRHTLPAQLVRSHIDSVRPEVIVLAALMIAVKFLEDAEENTQSYALRWGNDIWTCAQINKTEQCIMDNLGYHIMPLWNRELIDDALKDMQRAGWQAVAESSPNTPISEKQDPVASQPTRQQQQQHRRAMSTYPIGSKVVTFQQLLTPSESPKAENVSTRGLGTDREALQAAFAGYTLKSLHLPSRTPDSEEDEGELHVAPHL</sequence>
<gene>
    <name evidence="2" type="ORF">DL546_005407</name>
</gene>
<protein>
    <recommendedName>
        <fullName evidence="4">Cyclin N-terminal domain-containing protein</fullName>
    </recommendedName>
</protein>
<comment type="caution">
    <text evidence="2">The sequence shown here is derived from an EMBL/GenBank/DDBJ whole genome shotgun (WGS) entry which is preliminary data.</text>
</comment>
<reference evidence="2 3" key="1">
    <citation type="submission" date="2018-08" db="EMBL/GenBank/DDBJ databases">
        <title>Draft genome of the lignicolous fungus Coniochaeta pulveracea.</title>
        <authorList>
            <person name="Borstlap C.J."/>
            <person name="De Witt R.N."/>
            <person name="Botha A."/>
            <person name="Volschenk H."/>
        </authorList>
    </citation>
    <scope>NUCLEOTIDE SEQUENCE [LARGE SCALE GENOMIC DNA]</scope>
    <source>
        <strain evidence="2 3">CAB683</strain>
    </source>
</reference>
<name>A0A420YFS9_9PEZI</name>
<evidence type="ECO:0000313" key="2">
    <source>
        <dbReference type="EMBL" id="RKU46768.1"/>
    </source>
</evidence>
<keyword evidence="3" id="KW-1185">Reference proteome</keyword>
<dbReference type="AlphaFoldDB" id="A0A420YFS9"/>
<dbReference type="Gene3D" id="1.10.472.10">
    <property type="entry name" value="Cyclin-like"/>
    <property type="match status" value="1"/>
</dbReference>
<dbReference type="OrthoDB" id="3877279at2759"/>
<dbReference type="EMBL" id="QVQW01000012">
    <property type="protein sequence ID" value="RKU46768.1"/>
    <property type="molecule type" value="Genomic_DNA"/>
</dbReference>
<feature type="region of interest" description="Disordered" evidence="1">
    <location>
        <begin position="321"/>
        <end position="342"/>
    </location>
</feature>
<evidence type="ECO:0008006" key="4">
    <source>
        <dbReference type="Google" id="ProtNLM"/>
    </source>
</evidence>
<dbReference type="SUPFAM" id="SSF47954">
    <property type="entry name" value="Cyclin-like"/>
    <property type="match status" value="1"/>
</dbReference>
<evidence type="ECO:0000256" key="1">
    <source>
        <dbReference type="SAM" id="MobiDB-lite"/>
    </source>
</evidence>
<evidence type="ECO:0000313" key="3">
    <source>
        <dbReference type="Proteomes" id="UP000275385"/>
    </source>
</evidence>
<proteinExistence type="predicted"/>